<dbReference type="AlphaFoldDB" id="A0A8D5G3U5"/>
<evidence type="ECO:0000313" key="5">
    <source>
        <dbReference type="Proteomes" id="UP000826722"/>
    </source>
</evidence>
<dbReference type="PANTHER" id="PTHR34475:SF1">
    <property type="entry name" value="CYTOSKELETON PROTEIN RODZ"/>
    <property type="match status" value="1"/>
</dbReference>
<dbReference type="GO" id="GO:0003677">
    <property type="term" value="F:DNA binding"/>
    <property type="evidence" value="ECO:0007669"/>
    <property type="project" value="InterPro"/>
</dbReference>
<dbReference type="InterPro" id="IPR025194">
    <property type="entry name" value="RodZ-like_C"/>
</dbReference>
<accession>A0A8D5G3U5</accession>
<gene>
    <name evidence="4" type="primary">rodZ</name>
    <name evidence="4" type="ORF">ZMTM_15190</name>
</gene>
<keyword evidence="2" id="KW-1133">Transmembrane helix</keyword>
<dbReference type="Pfam" id="PF13464">
    <property type="entry name" value="RodZ_C"/>
    <property type="match status" value="1"/>
</dbReference>
<dbReference type="KEGG" id="mpau:ZMTM_15190"/>
<dbReference type="InterPro" id="IPR050400">
    <property type="entry name" value="Bact_Cytoskel_RodZ"/>
</dbReference>
<protein>
    <submittedName>
        <fullName evidence="4">Membrane protein</fullName>
    </submittedName>
</protein>
<evidence type="ECO:0000313" key="4">
    <source>
        <dbReference type="EMBL" id="BCM25260.1"/>
    </source>
</evidence>
<feature type="region of interest" description="Disordered" evidence="1">
    <location>
        <begin position="201"/>
        <end position="240"/>
    </location>
</feature>
<dbReference type="PROSITE" id="PS50943">
    <property type="entry name" value="HTH_CROC1"/>
    <property type="match status" value="1"/>
</dbReference>
<dbReference type="RefSeq" id="WP_221763368.1">
    <property type="nucleotide sequence ID" value="NZ_AP024110.1"/>
</dbReference>
<dbReference type="PANTHER" id="PTHR34475">
    <property type="match status" value="1"/>
</dbReference>
<reference evidence="4" key="1">
    <citation type="journal article" date="2021" name="Arch. Microbiol.">
        <title>Methyloradius palustris gen. nov., sp. nov., a methanol-oxidizing bacterium isolated from snow.</title>
        <authorList>
            <person name="Miyadera T."/>
            <person name="Kojima H."/>
            <person name="Fukui M."/>
        </authorList>
    </citation>
    <scope>NUCLEOTIDE SEQUENCE</scope>
    <source>
        <strain evidence="4">Zm11</strain>
    </source>
</reference>
<dbReference type="Proteomes" id="UP000826722">
    <property type="component" value="Chromosome"/>
</dbReference>
<keyword evidence="2" id="KW-0812">Transmembrane</keyword>
<dbReference type="EMBL" id="AP024110">
    <property type="protein sequence ID" value="BCM25260.1"/>
    <property type="molecule type" value="Genomic_DNA"/>
</dbReference>
<evidence type="ECO:0000256" key="1">
    <source>
        <dbReference type="SAM" id="MobiDB-lite"/>
    </source>
</evidence>
<keyword evidence="5" id="KW-1185">Reference proteome</keyword>
<dbReference type="Pfam" id="PF13413">
    <property type="entry name" value="HTH_25"/>
    <property type="match status" value="1"/>
</dbReference>
<keyword evidence="2" id="KW-0472">Membrane</keyword>
<name>A0A8D5G3U5_9PROT</name>
<dbReference type="SUPFAM" id="SSF47413">
    <property type="entry name" value="lambda repressor-like DNA-binding domains"/>
    <property type="match status" value="1"/>
</dbReference>
<feature type="domain" description="HTH cro/C1-type" evidence="3">
    <location>
        <begin position="25"/>
        <end position="56"/>
    </location>
</feature>
<dbReference type="InterPro" id="IPR010982">
    <property type="entry name" value="Lambda_DNA-bd_dom_sf"/>
</dbReference>
<dbReference type="InterPro" id="IPR001387">
    <property type="entry name" value="Cro/C1-type_HTH"/>
</dbReference>
<feature type="transmembrane region" description="Helical" evidence="2">
    <location>
        <begin position="122"/>
        <end position="140"/>
    </location>
</feature>
<sequence length="349" mass="37353">MTETATSAEQTESLAQTAPACGAVLKAAREQKKLSIEDISSRLRLSVHQIQALENDDFSVLPSAATMTRGFIRNYARLLEVDSEPLLLVYQAHASGQTNHSLTIKSANILITSTQKPVWKKYIVSSLVILLLIGLWVIYMDYFHVVAQQQPVSQPLAQAEDTTQGQVATDEPMPEPALPVAERDAAAEVVAPVETVPVEVNSADKSLPTPASNSATATEKPVETVTATSNQPAKPVSQLPTSVPAPVVNAPVLPISSQSQTSSTVPASAKPVLKVRFTFTEPTWVSVLDADNKEVLNKTGQPGGQEKIEVSPPAKLVIGNANGTLLEVNNKAIDLTPYNKLNVVRLTLE</sequence>
<organism evidence="4 5">
    <name type="scientific">Methyloradius palustris</name>
    <dbReference type="NCBI Taxonomy" id="2778876"/>
    <lineage>
        <taxon>Bacteria</taxon>
        <taxon>Pseudomonadati</taxon>
        <taxon>Pseudomonadota</taxon>
        <taxon>Betaproteobacteria</taxon>
        <taxon>Nitrosomonadales</taxon>
        <taxon>Methylophilaceae</taxon>
        <taxon>Methyloradius</taxon>
    </lineage>
</organism>
<proteinExistence type="predicted"/>
<evidence type="ECO:0000259" key="3">
    <source>
        <dbReference type="PROSITE" id="PS50943"/>
    </source>
</evidence>
<evidence type="ECO:0000256" key="2">
    <source>
        <dbReference type="SAM" id="Phobius"/>
    </source>
</evidence>
<dbReference type="Gene3D" id="1.10.260.40">
    <property type="entry name" value="lambda repressor-like DNA-binding domains"/>
    <property type="match status" value="1"/>
</dbReference>
<dbReference type="CDD" id="cd00093">
    <property type="entry name" value="HTH_XRE"/>
    <property type="match status" value="1"/>
</dbReference>